<evidence type="ECO:0000256" key="1">
    <source>
        <dbReference type="SAM" id="MobiDB-lite"/>
    </source>
</evidence>
<dbReference type="Proteomes" id="UP001607303">
    <property type="component" value="Unassembled WGS sequence"/>
</dbReference>
<dbReference type="EMBL" id="JAYRBN010000027">
    <property type="protein sequence ID" value="KAL2749557.1"/>
    <property type="molecule type" value="Genomic_DNA"/>
</dbReference>
<evidence type="ECO:0000313" key="2">
    <source>
        <dbReference type="EMBL" id="KAL2749557.1"/>
    </source>
</evidence>
<organism evidence="2 3">
    <name type="scientific">Vespula maculifrons</name>
    <name type="common">Eastern yellow jacket</name>
    <name type="synonym">Wasp</name>
    <dbReference type="NCBI Taxonomy" id="7453"/>
    <lineage>
        <taxon>Eukaryota</taxon>
        <taxon>Metazoa</taxon>
        <taxon>Ecdysozoa</taxon>
        <taxon>Arthropoda</taxon>
        <taxon>Hexapoda</taxon>
        <taxon>Insecta</taxon>
        <taxon>Pterygota</taxon>
        <taxon>Neoptera</taxon>
        <taxon>Endopterygota</taxon>
        <taxon>Hymenoptera</taxon>
        <taxon>Apocrita</taxon>
        <taxon>Aculeata</taxon>
        <taxon>Vespoidea</taxon>
        <taxon>Vespidae</taxon>
        <taxon>Vespinae</taxon>
        <taxon>Vespula</taxon>
    </lineage>
</organism>
<comment type="caution">
    <text evidence="2">The sequence shown here is derived from an EMBL/GenBank/DDBJ whole genome shotgun (WGS) entry which is preliminary data.</text>
</comment>
<gene>
    <name evidence="2" type="ORF">V1477_002497</name>
</gene>
<sequence>MEEVFNIPITVKHRFDFSIAARQISDFTAEGSAGTVLINKERRASCTLRSSCLLRMMKSMFVEWTTPKCQVEAFISNSIQTKESQRAQDGSPLNPEEARKT</sequence>
<protein>
    <submittedName>
        <fullName evidence="2">Uncharacterized protein</fullName>
    </submittedName>
</protein>
<dbReference type="AlphaFoldDB" id="A0ABD2CWU0"/>
<keyword evidence="3" id="KW-1185">Reference proteome</keyword>
<evidence type="ECO:0000313" key="3">
    <source>
        <dbReference type="Proteomes" id="UP001607303"/>
    </source>
</evidence>
<proteinExistence type="predicted"/>
<name>A0ABD2CWU0_VESMC</name>
<reference evidence="2 3" key="1">
    <citation type="journal article" date="2024" name="Ann. Entomol. Soc. Am.">
        <title>Genomic analyses of the southern and eastern yellowjacket wasps (Hymenoptera: Vespidae) reveal evolutionary signatures of social life.</title>
        <authorList>
            <person name="Catto M.A."/>
            <person name="Caine P.B."/>
            <person name="Orr S.E."/>
            <person name="Hunt B.G."/>
            <person name="Goodisman M.A.D."/>
        </authorList>
    </citation>
    <scope>NUCLEOTIDE SEQUENCE [LARGE SCALE GENOMIC DNA]</scope>
    <source>
        <strain evidence="2">232</strain>
        <tissue evidence="2">Head and thorax</tissue>
    </source>
</reference>
<accession>A0ABD2CWU0</accession>
<feature type="region of interest" description="Disordered" evidence="1">
    <location>
        <begin position="80"/>
        <end position="101"/>
    </location>
</feature>